<dbReference type="InterPro" id="IPR015424">
    <property type="entry name" value="PyrdxlP-dep_Trfase"/>
</dbReference>
<dbReference type="Pfam" id="PF00266">
    <property type="entry name" value="Aminotran_5"/>
    <property type="match status" value="1"/>
</dbReference>
<reference evidence="2 3" key="1">
    <citation type="journal article" date="2023" name="G3 (Bethesda)">
        <title>A chromosome-level genome assembly of Zasmidium syzygii isolated from banana leaves.</title>
        <authorList>
            <person name="van Westerhoven A.C."/>
            <person name="Mehrabi R."/>
            <person name="Talebi R."/>
            <person name="Steentjes M.B.F."/>
            <person name="Corcolon B."/>
            <person name="Chong P.A."/>
            <person name="Kema G.H.J."/>
            <person name="Seidl M.F."/>
        </authorList>
    </citation>
    <scope>NUCLEOTIDE SEQUENCE [LARGE SCALE GENOMIC DNA]</scope>
    <source>
        <strain evidence="2 3">P124</strain>
    </source>
</reference>
<dbReference type="Proteomes" id="UP001305779">
    <property type="component" value="Unassembled WGS sequence"/>
</dbReference>
<gene>
    <name evidence="2" type="ORF">PRZ48_005499</name>
</gene>
<dbReference type="InterPro" id="IPR000192">
    <property type="entry name" value="Aminotrans_V_dom"/>
</dbReference>
<dbReference type="EMBL" id="JAXOVC010000003">
    <property type="protein sequence ID" value="KAK4504583.1"/>
    <property type="molecule type" value="Genomic_DNA"/>
</dbReference>
<evidence type="ECO:0000259" key="1">
    <source>
        <dbReference type="Pfam" id="PF00266"/>
    </source>
</evidence>
<organism evidence="2 3">
    <name type="scientific">Zasmidium cellare</name>
    <name type="common">Wine cellar mold</name>
    <name type="synonym">Racodium cellare</name>
    <dbReference type="NCBI Taxonomy" id="395010"/>
    <lineage>
        <taxon>Eukaryota</taxon>
        <taxon>Fungi</taxon>
        <taxon>Dikarya</taxon>
        <taxon>Ascomycota</taxon>
        <taxon>Pezizomycotina</taxon>
        <taxon>Dothideomycetes</taxon>
        <taxon>Dothideomycetidae</taxon>
        <taxon>Mycosphaerellales</taxon>
        <taxon>Mycosphaerellaceae</taxon>
        <taxon>Zasmidium</taxon>
    </lineage>
</organism>
<keyword evidence="3" id="KW-1185">Reference proteome</keyword>
<protein>
    <recommendedName>
        <fullName evidence="1">Aminotransferase class V domain-containing protein</fullName>
    </recommendedName>
</protein>
<evidence type="ECO:0000313" key="2">
    <source>
        <dbReference type="EMBL" id="KAK4504583.1"/>
    </source>
</evidence>
<name>A0ABR0EU30_ZASCE</name>
<accession>A0ABR0EU30</accession>
<dbReference type="Gene3D" id="3.40.640.10">
    <property type="entry name" value="Type I PLP-dependent aspartate aminotransferase-like (Major domain)"/>
    <property type="match status" value="1"/>
</dbReference>
<dbReference type="InterPro" id="IPR015421">
    <property type="entry name" value="PyrdxlP-dep_Trfase_major"/>
</dbReference>
<evidence type="ECO:0000313" key="3">
    <source>
        <dbReference type="Proteomes" id="UP001305779"/>
    </source>
</evidence>
<dbReference type="PANTHER" id="PTHR43586">
    <property type="entry name" value="CYSTEINE DESULFURASE"/>
    <property type="match status" value="1"/>
</dbReference>
<proteinExistence type="predicted"/>
<dbReference type="PANTHER" id="PTHR43586:SF21">
    <property type="entry name" value="PYRIDOXAL PHOSPHATE (PLP)-DEPENDENT ASPARTATE AMINOTRANSFERASE SUPERFAMILY"/>
    <property type="match status" value="1"/>
</dbReference>
<sequence>MDVAAMRSRFPALDKGQIFLDNAGGTQALQTVLDSVGQYLYSANVQPGASCPTSQASLESIRNGHLAAAKFMNADPSEIVFGASATQLAWNLRLALADHFSQGDEIVLTKINHESHTSPWLQLAKDRGLTVRWYEPRDKKNPVIEADLLKTYLNSRTRLVVCVHVSNILGTINDVQAVATEVHGRNPYHIWWHPSQSV</sequence>
<feature type="domain" description="Aminotransferase class V" evidence="1">
    <location>
        <begin position="18"/>
        <end position="185"/>
    </location>
</feature>
<comment type="caution">
    <text evidence="2">The sequence shown here is derived from an EMBL/GenBank/DDBJ whole genome shotgun (WGS) entry which is preliminary data.</text>
</comment>
<dbReference type="SUPFAM" id="SSF53383">
    <property type="entry name" value="PLP-dependent transferases"/>
    <property type="match status" value="1"/>
</dbReference>